<accession>A0A7M7HMW5</accession>
<dbReference type="RefSeq" id="XP_011683030.2">
    <property type="nucleotide sequence ID" value="XM_011684728.2"/>
</dbReference>
<proteinExistence type="predicted"/>
<keyword evidence="1" id="KW-0472">Membrane</keyword>
<evidence type="ECO:0000313" key="3">
    <source>
        <dbReference type="Proteomes" id="UP000007110"/>
    </source>
</evidence>
<dbReference type="InParanoid" id="A0A7M7HMW5"/>
<dbReference type="EnsemblMetazoa" id="XM_011684728">
    <property type="protein sequence ID" value="XP_011683030"/>
    <property type="gene ID" value="LOC105447081"/>
</dbReference>
<dbReference type="Proteomes" id="UP000007110">
    <property type="component" value="Unassembled WGS sequence"/>
</dbReference>
<organism evidence="2 3">
    <name type="scientific">Strongylocentrotus purpuratus</name>
    <name type="common">Purple sea urchin</name>
    <dbReference type="NCBI Taxonomy" id="7668"/>
    <lineage>
        <taxon>Eukaryota</taxon>
        <taxon>Metazoa</taxon>
        <taxon>Echinodermata</taxon>
        <taxon>Eleutherozoa</taxon>
        <taxon>Echinozoa</taxon>
        <taxon>Echinoidea</taxon>
        <taxon>Euechinoidea</taxon>
        <taxon>Echinacea</taxon>
        <taxon>Camarodonta</taxon>
        <taxon>Echinidea</taxon>
        <taxon>Strongylocentrotidae</taxon>
        <taxon>Strongylocentrotus</taxon>
    </lineage>
</organism>
<evidence type="ECO:0000313" key="2">
    <source>
        <dbReference type="EnsemblMetazoa" id="XP_011683030"/>
    </source>
</evidence>
<keyword evidence="3" id="KW-1185">Reference proteome</keyword>
<reference evidence="3" key="1">
    <citation type="submission" date="2015-02" db="EMBL/GenBank/DDBJ databases">
        <title>Genome sequencing for Strongylocentrotus purpuratus.</title>
        <authorList>
            <person name="Murali S."/>
            <person name="Liu Y."/>
            <person name="Vee V."/>
            <person name="English A."/>
            <person name="Wang M."/>
            <person name="Skinner E."/>
            <person name="Han Y."/>
            <person name="Muzny D.M."/>
            <person name="Worley K.C."/>
            <person name="Gibbs R.A."/>
        </authorList>
    </citation>
    <scope>NUCLEOTIDE SEQUENCE</scope>
</reference>
<evidence type="ECO:0000256" key="1">
    <source>
        <dbReference type="SAM" id="Phobius"/>
    </source>
</evidence>
<keyword evidence="1" id="KW-1133">Transmembrane helix</keyword>
<sequence length="102" mass="11320">MDTGAIHEAIIITIIIIIIAGLGLEPTTLGIESQVNEPLHHETSTQGKYHPYECPLPCHHLPFHPVGVTTTPFSLHVGHDDRRDVWGSKLPNETHTQFRADT</sequence>
<dbReference type="AlphaFoldDB" id="A0A7M7HMW5"/>
<feature type="transmembrane region" description="Helical" evidence="1">
    <location>
        <begin position="6"/>
        <end position="24"/>
    </location>
</feature>
<dbReference type="GeneID" id="105447081"/>
<reference evidence="2" key="2">
    <citation type="submission" date="2021-01" db="UniProtKB">
        <authorList>
            <consortium name="EnsemblMetazoa"/>
        </authorList>
    </citation>
    <scope>IDENTIFICATION</scope>
</reference>
<keyword evidence="1" id="KW-0812">Transmembrane</keyword>
<dbReference type="KEGG" id="spu:105447081"/>
<name>A0A7M7HMW5_STRPU</name>
<protein>
    <submittedName>
        <fullName evidence="2">Uncharacterized protein</fullName>
    </submittedName>
</protein>